<keyword evidence="3" id="KW-1185">Reference proteome</keyword>
<dbReference type="Proteomes" id="UP000445000">
    <property type="component" value="Unassembled WGS sequence"/>
</dbReference>
<keyword evidence="1" id="KW-0812">Transmembrane</keyword>
<name>A0A829YFA3_9GAMM</name>
<dbReference type="RefSeq" id="WP_161813583.1">
    <property type="nucleotide sequence ID" value="NZ_BLJN01000004.1"/>
</dbReference>
<dbReference type="AlphaFoldDB" id="A0A829YFA3"/>
<keyword evidence="1" id="KW-1133">Transmembrane helix</keyword>
<organism evidence="2 3">
    <name type="scientific">Steroidobacter agaridevorans</name>
    <dbReference type="NCBI Taxonomy" id="2695856"/>
    <lineage>
        <taxon>Bacteria</taxon>
        <taxon>Pseudomonadati</taxon>
        <taxon>Pseudomonadota</taxon>
        <taxon>Gammaproteobacteria</taxon>
        <taxon>Steroidobacterales</taxon>
        <taxon>Steroidobacteraceae</taxon>
        <taxon>Steroidobacter</taxon>
    </lineage>
</organism>
<evidence type="ECO:0000256" key="1">
    <source>
        <dbReference type="SAM" id="Phobius"/>
    </source>
</evidence>
<feature type="transmembrane region" description="Helical" evidence="1">
    <location>
        <begin position="12"/>
        <end position="32"/>
    </location>
</feature>
<evidence type="ECO:0000313" key="3">
    <source>
        <dbReference type="Proteomes" id="UP000445000"/>
    </source>
</evidence>
<dbReference type="EMBL" id="BLJN01000004">
    <property type="protein sequence ID" value="GFE81890.1"/>
    <property type="molecule type" value="Genomic_DNA"/>
</dbReference>
<sequence length="78" mass="8403">MNKKEQYSRAAVITATVAWLMVGALLGFVLIADRVRNLGLPPWVVCILLVGAVGSLAVATVVPGQVRCRLVAWLPFGW</sequence>
<comment type="caution">
    <text evidence="2">The sequence shown here is derived from an EMBL/GenBank/DDBJ whole genome shotgun (WGS) entry which is preliminary data.</text>
</comment>
<gene>
    <name evidence="2" type="ORF">GCM10011487_38900</name>
</gene>
<keyword evidence="1" id="KW-0472">Membrane</keyword>
<proteinExistence type="predicted"/>
<reference evidence="3" key="1">
    <citation type="submission" date="2020-01" db="EMBL/GenBank/DDBJ databases">
        <title>'Steroidobacter agaridevorans' sp. nov., agar-degrading bacteria isolated from rhizosphere soils.</title>
        <authorList>
            <person name="Ikenaga M."/>
            <person name="Kataoka M."/>
            <person name="Murouchi A."/>
            <person name="Katsuragi S."/>
            <person name="Sakai M."/>
        </authorList>
    </citation>
    <scope>NUCLEOTIDE SEQUENCE [LARGE SCALE GENOMIC DNA]</scope>
    <source>
        <strain evidence="3">YU21-B</strain>
    </source>
</reference>
<evidence type="ECO:0000313" key="2">
    <source>
        <dbReference type="EMBL" id="GFE81890.1"/>
    </source>
</evidence>
<accession>A0A829YFA3</accession>
<feature type="transmembrane region" description="Helical" evidence="1">
    <location>
        <begin position="38"/>
        <end position="62"/>
    </location>
</feature>
<protein>
    <submittedName>
        <fullName evidence="2">Uncharacterized protein</fullName>
    </submittedName>
</protein>